<accession>A0A105W2L9</accession>
<proteinExistence type="predicted"/>
<gene>
    <name evidence="1" type="ORF">WT27_22250</name>
</gene>
<keyword evidence="2" id="KW-1185">Reference proteome</keyword>
<protein>
    <submittedName>
        <fullName evidence="1">Uncharacterized protein</fullName>
    </submittedName>
</protein>
<reference evidence="1 2" key="1">
    <citation type="submission" date="2015-11" db="EMBL/GenBank/DDBJ databases">
        <title>Expanding the genomic diversity of Burkholderia species for the development of highly accurate diagnostics.</title>
        <authorList>
            <person name="Sahl J."/>
            <person name="Keim P."/>
            <person name="Wagner D."/>
        </authorList>
    </citation>
    <scope>NUCLEOTIDE SEQUENCE [LARGE SCALE GENOMIC DNA]</scope>
    <source>
        <strain evidence="1 2">MSMB1301WGS</strain>
    </source>
</reference>
<evidence type="ECO:0000313" key="2">
    <source>
        <dbReference type="Proteomes" id="UP000062317"/>
    </source>
</evidence>
<dbReference type="Proteomes" id="UP000062317">
    <property type="component" value="Unassembled WGS sequence"/>
</dbReference>
<dbReference type="EMBL" id="LPEQ01000007">
    <property type="protein sequence ID" value="KVV58331.1"/>
    <property type="molecule type" value="Genomic_DNA"/>
</dbReference>
<name>A0A105W2L9_9BURK</name>
<sequence length="94" mass="10826">MQMMEQGIEACPDSRKIARVKFISPRPPRQFPAWQYRTIEAGMTKSSKFEHDAAVLVSRIPIPHPDELGEDIEKLEAWRLLIVGRRNDIRAARA</sequence>
<comment type="caution">
    <text evidence="1">The sequence shown here is derived from an EMBL/GenBank/DDBJ whole genome shotgun (WGS) entry which is preliminary data.</text>
</comment>
<evidence type="ECO:0000313" key="1">
    <source>
        <dbReference type="EMBL" id="KVV58331.1"/>
    </source>
</evidence>
<organism evidence="1 2">
    <name type="scientific">Burkholderia territorii</name>
    <dbReference type="NCBI Taxonomy" id="1503055"/>
    <lineage>
        <taxon>Bacteria</taxon>
        <taxon>Pseudomonadati</taxon>
        <taxon>Pseudomonadota</taxon>
        <taxon>Betaproteobacteria</taxon>
        <taxon>Burkholderiales</taxon>
        <taxon>Burkholderiaceae</taxon>
        <taxon>Burkholderia</taxon>
        <taxon>Burkholderia cepacia complex</taxon>
    </lineage>
</organism>
<dbReference type="AlphaFoldDB" id="A0A105W2L9"/>